<dbReference type="AlphaFoldDB" id="A0A8J8P484"/>
<keyword evidence="1" id="KW-0677">Repeat</keyword>
<comment type="caution">
    <text evidence="5">The sequence shown here is derived from an EMBL/GenBank/DDBJ whole genome shotgun (WGS) entry which is preliminary data.</text>
</comment>
<evidence type="ECO:0000313" key="6">
    <source>
        <dbReference type="Proteomes" id="UP000785679"/>
    </source>
</evidence>
<sequence length="865" mass="99715">MKASEENHILPVDYLVVEPLEKQVKPLSPVNFEQKKVYQMMINSMRVLRTYTDHASQFQHEIAFNQLKEDYFLVIMVVSLLIILTSISIVLFQIKRLEVIQRDIVSLYAYLSLDRIRDTHNKVLGYLKEIDEGSYLKQLRPLSESFHRWNINLARSNLSLHQYMEEEREDIYSQMIKKANEEVRLMNYKPPAQMAEESERRNSKLVRQKAGPVNFSSTMQTHAPAPEPKRFQTRALFKKMVKKVSTATKTANTLKFLTKTPGNPQARKALANDFIKTLKQKRLNNLNDVTSNPTLSNPKIDAETKMKVMKEVKEQENQAIEQRKEQFNKTYRYINKDRNFSVIFIGALLVAVFMALYFLNHAFLTDIIYLKDSSLVFFNRYKHLILTFSLSRERIFMNNSMASFESVPHYEHKIDIMYNDESVLTEQTIGALKLTHNSVLSNLIDQLAIFDSPEFCAHVISSSSDSLISINTISEQVSWAYSGQPVYQSVIDTVGLACEASRRGEIDRLKDIVREYEVNLNFGDYSRQNPLYYAVRARQTEIVRYLLNEAKVQVNIKDIWGNNAIDYTINGSELESLLLANGAKRKSNQSHGTLNQTSQSLQENELRVFYSAFYGSLDNLLILEQQGVSIQPQDPEGRTPLHVAATEGYFDIVKYLVQRGVDIFHKDKRGNDAYLDAQRMGNDEIAEYLSNVETSIIVKQFCKEFANGIYQNGMASAIGAYHKKFLDLQIMINSTDNFLSRLTLIYGERFNASKLLNNDQIFKTRVVPEFAQGLELYLHRAIESLTVEIQNAFDSAIGNFEKIEQIIFLATLLFLLLILLGLRRYMISQMSKEIFESRGILNLIPNDFFEKNKALVEGIMLKLKQ</sequence>
<keyword evidence="4" id="KW-0472">Membrane</keyword>
<dbReference type="PROSITE" id="PS50297">
    <property type="entry name" value="ANK_REP_REGION"/>
    <property type="match status" value="1"/>
</dbReference>
<organism evidence="5 6">
    <name type="scientific">Halteria grandinella</name>
    <dbReference type="NCBI Taxonomy" id="5974"/>
    <lineage>
        <taxon>Eukaryota</taxon>
        <taxon>Sar</taxon>
        <taxon>Alveolata</taxon>
        <taxon>Ciliophora</taxon>
        <taxon>Intramacronucleata</taxon>
        <taxon>Spirotrichea</taxon>
        <taxon>Stichotrichia</taxon>
        <taxon>Sporadotrichida</taxon>
        <taxon>Halteriidae</taxon>
        <taxon>Halteria</taxon>
    </lineage>
</organism>
<protein>
    <recommendedName>
        <fullName evidence="7">Ankyrin repeat domain-containing protein</fullName>
    </recommendedName>
</protein>
<dbReference type="EMBL" id="RRYP01000224">
    <property type="protein sequence ID" value="TNV87787.1"/>
    <property type="molecule type" value="Genomic_DNA"/>
</dbReference>
<dbReference type="Pfam" id="PF12796">
    <property type="entry name" value="Ank_2"/>
    <property type="match status" value="1"/>
</dbReference>
<gene>
    <name evidence="5" type="ORF">FGO68_gene11594</name>
</gene>
<dbReference type="PANTHER" id="PTHR24173">
    <property type="entry name" value="ANKYRIN REPEAT CONTAINING"/>
    <property type="match status" value="1"/>
</dbReference>
<dbReference type="Pfam" id="PF13857">
    <property type="entry name" value="Ank_5"/>
    <property type="match status" value="1"/>
</dbReference>
<dbReference type="SUPFAM" id="SSF48403">
    <property type="entry name" value="Ankyrin repeat"/>
    <property type="match status" value="1"/>
</dbReference>
<feature type="transmembrane region" description="Helical" evidence="4">
    <location>
        <begin position="71"/>
        <end position="92"/>
    </location>
</feature>
<evidence type="ECO:0008006" key="7">
    <source>
        <dbReference type="Google" id="ProtNLM"/>
    </source>
</evidence>
<keyword evidence="4" id="KW-0812">Transmembrane</keyword>
<dbReference type="SMART" id="SM00248">
    <property type="entry name" value="ANK"/>
    <property type="match status" value="2"/>
</dbReference>
<keyword evidence="2 3" id="KW-0040">ANK repeat</keyword>
<dbReference type="PANTHER" id="PTHR24173:SF74">
    <property type="entry name" value="ANKYRIN REPEAT DOMAIN-CONTAINING PROTEIN 16"/>
    <property type="match status" value="1"/>
</dbReference>
<keyword evidence="4" id="KW-1133">Transmembrane helix</keyword>
<evidence type="ECO:0000313" key="5">
    <source>
        <dbReference type="EMBL" id="TNV87787.1"/>
    </source>
</evidence>
<reference evidence="5" key="1">
    <citation type="submission" date="2019-06" db="EMBL/GenBank/DDBJ databases">
        <authorList>
            <person name="Zheng W."/>
        </authorList>
    </citation>
    <scope>NUCLEOTIDE SEQUENCE</scope>
    <source>
        <strain evidence="5">QDHG01</strain>
    </source>
</reference>
<feature type="transmembrane region" description="Helical" evidence="4">
    <location>
        <begin position="339"/>
        <end position="359"/>
    </location>
</feature>
<evidence type="ECO:0000256" key="4">
    <source>
        <dbReference type="SAM" id="Phobius"/>
    </source>
</evidence>
<dbReference type="PROSITE" id="PS50088">
    <property type="entry name" value="ANK_REPEAT"/>
    <property type="match status" value="1"/>
</dbReference>
<keyword evidence="6" id="KW-1185">Reference proteome</keyword>
<evidence type="ECO:0000256" key="2">
    <source>
        <dbReference type="ARBA" id="ARBA00023043"/>
    </source>
</evidence>
<evidence type="ECO:0000256" key="1">
    <source>
        <dbReference type="ARBA" id="ARBA00022737"/>
    </source>
</evidence>
<name>A0A8J8P484_HALGN</name>
<evidence type="ECO:0000256" key="3">
    <source>
        <dbReference type="PROSITE-ProRule" id="PRU00023"/>
    </source>
</evidence>
<accession>A0A8J8P484</accession>
<dbReference type="InterPro" id="IPR002110">
    <property type="entry name" value="Ankyrin_rpt"/>
</dbReference>
<dbReference type="OrthoDB" id="10264606at2759"/>
<proteinExistence type="predicted"/>
<feature type="repeat" description="ANK" evidence="3">
    <location>
        <begin position="636"/>
        <end position="668"/>
    </location>
</feature>
<dbReference type="InterPro" id="IPR036770">
    <property type="entry name" value="Ankyrin_rpt-contain_sf"/>
</dbReference>
<dbReference type="Proteomes" id="UP000785679">
    <property type="component" value="Unassembled WGS sequence"/>
</dbReference>
<feature type="transmembrane region" description="Helical" evidence="4">
    <location>
        <begin position="805"/>
        <end position="822"/>
    </location>
</feature>
<dbReference type="Gene3D" id="1.25.40.20">
    <property type="entry name" value="Ankyrin repeat-containing domain"/>
    <property type="match status" value="2"/>
</dbReference>